<evidence type="ECO:0000256" key="6">
    <source>
        <dbReference type="ARBA" id="ARBA00023163"/>
    </source>
</evidence>
<dbReference type="SMART" id="SM00906">
    <property type="entry name" value="Fungal_trans"/>
    <property type="match status" value="2"/>
</dbReference>
<evidence type="ECO:0000256" key="3">
    <source>
        <dbReference type="ARBA" id="ARBA00022833"/>
    </source>
</evidence>
<dbReference type="PANTHER" id="PTHR47782">
    <property type="entry name" value="ZN(II)2CYS6 TRANSCRIPTION FACTOR (EUROFUNG)-RELATED"/>
    <property type="match status" value="1"/>
</dbReference>
<evidence type="ECO:0000256" key="1">
    <source>
        <dbReference type="ARBA" id="ARBA00004123"/>
    </source>
</evidence>
<evidence type="ECO:0000259" key="9">
    <source>
        <dbReference type="PROSITE" id="PS50048"/>
    </source>
</evidence>
<dbReference type="Pfam" id="PF04082">
    <property type="entry name" value="Fungal_trans"/>
    <property type="match status" value="1"/>
</dbReference>
<dbReference type="SUPFAM" id="SSF57701">
    <property type="entry name" value="Zn2/Cys6 DNA-binding domain"/>
    <property type="match status" value="2"/>
</dbReference>
<dbReference type="GO" id="GO:0043565">
    <property type="term" value="F:sequence-specific DNA binding"/>
    <property type="evidence" value="ECO:0007669"/>
    <property type="project" value="TreeGrafter"/>
</dbReference>
<organism evidence="10 11">
    <name type="scientific">Amylocarpus encephaloides</name>
    <dbReference type="NCBI Taxonomy" id="45428"/>
    <lineage>
        <taxon>Eukaryota</taxon>
        <taxon>Fungi</taxon>
        <taxon>Dikarya</taxon>
        <taxon>Ascomycota</taxon>
        <taxon>Pezizomycotina</taxon>
        <taxon>Leotiomycetes</taxon>
        <taxon>Helotiales</taxon>
        <taxon>Helotiales incertae sedis</taxon>
        <taxon>Amylocarpus</taxon>
    </lineage>
</organism>
<feature type="domain" description="Zn(2)-C6 fungal-type" evidence="9">
    <location>
        <begin position="12"/>
        <end position="42"/>
    </location>
</feature>
<keyword evidence="3" id="KW-0862">Zinc</keyword>
<dbReference type="PANTHER" id="PTHR47782:SF1">
    <property type="entry name" value="PYRIMIDINE PATHWAY REGULATORY PROTEIN 1"/>
    <property type="match status" value="1"/>
</dbReference>
<dbReference type="InterPro" id="IPR036864">
    <property type="entry name" value="Zn2-C6_fun-type_DNA-bd_sf"/>
</dbReference>
<comment type="subcellular location">
    <subcellularLocation>
        <location evidence="1">Nucleus</location>
    </subcellularLocation>
</comment>
<dbReference type="OrthoDB" id="2399539at2759"/>
<evidence type="ECO:0000256" key="8">
    <source>
        <dbReference type="SAM" id="MobiDB-lite"/>
    </source>
</evidence>
<dbReference type="GO" id="GO:0045944">
    <property type="term" value="P:positive regulation of transcription by RNA polymerase II"/>
    <property type="evidence" value="ECO:0007669"/>
    <property type="project" value="TreeGrafter"/>
</dbReference>
<evidence type="ECO:0000256" key="4">
    <source>
        <dbReference type="ARBA" id="ARBA00023015"/>
    </source>
</evidence>
<dbReference type="GO" id="GO:0005634">
    <property type="term" value="C:nucleus"/>
    <property type="evidence" value="ECO:0007669"/>
    <property type="project" value="UniProtKB-SubCell"/>
</dbReference>
<proteinExistence type="predicted"/>
<keyword evidence="4" id="KW-0805">Transcription regulation</keyword>
<dbReference type="AlphaFoldDB" id="A0A9P8C5L1"/>
<dbReference type="Pfam" id="PF00172">
    <property type="entry name" value="Zn_clus"/>
    <property type="match status" value="2"/>
</dbReference>
<dbReference type="CDD" id="cd12148">
    <property type="entry name" value="fungal_TF_MHR"/>
    <property type="match status" value="2"/>
</dbReference>
<keyword evidence="6" id="KW-0804">Transcription</keyword>
<keyword evidence="2" id="KW-0479">Metal-binding</keyword>
<protein>
    <submittedName>
        <fullName evidence="10">Fungal-specific transcription factor domain-containing protein</fullName>
    </submittedName>
</protein>
<keyword evidence="5" id="KW-0238">DNA-binding</keyword>
<comment type="caution">
    <text evidence="10">The sequence shown here is derived from an EMBL/GenBank/DDBJ whole genome shotgun (WGS) entry which is preliminary data.</text>
</comment>
<dbReference type="PROSITE" id="PS00463">
    <property type="entry name" value="ZN2_CY6_FUNGAL_1"/>
    <property type="match status" value="1"/>
</dbReference>
<gene>
    <name evidence="10" type="ORF">BJ875DRAFT_17521</name>
</gene>
<dbReference type="Gene3D" id="4.10.240.10">
    <property type="entry name" value="Zn(2)-C6 fungal-type DNA-binding domain"/>
    <property type="match status" value="2"/>
</dbReference>
<dbReference type="SMART" id="SM00066">
    <property type="entry name" value="GAL4"/>
    <property type="match status" value="2"/>
</dbReference>
<dbReference type="InterPro" id="IPR007219">
    <property type="entry name" value="XnlR_reg_dom"/>
</dbReference>
<accession>A0A9P8C5L1</accession>
<dbReference type="InterPro" id="IPR052202">
    <property type="entry name" value="Yeast_MetPath_Reg"/>
</dbReference>
<evidence type="ECO:0000256" key="7">
    <source>
        <dbReference type="ARBA" id="ARBA00023242"/>
    </source>
</evidence>
<sequence>MPAHERHRTSLACARCYQRKKKCDKRTPSCSSCLQARQPCIAINRQKDIEVPRSVVQYLEQVLGQLIQARPNTPRASTTRTLLNQEASLQSTHFRTSNPQGDYPFVIHSIRRAVTSILNYSLLRGQPGMYHRNRLFYGSEAPPLKVNTGVHQEKPYYVRGIFSPPLPLEPDPLLVPFEVAKLLLDVFIERILPRYPCYMEWELIRHFDSVYPKINWENGQSPPSDMSRFIVDMVLAISALTSKAHDFRKIASLSESLHRDALRHYHILRHSNIDTLRCFLLLIQHALLLPHAANLWYMTGEATRMAIALGLHQETAEPIQFDMADLRRRIFWTTYILERTVTVTSGCPVAIAEDQINVKLPTEYEDICISSTGLKEDKRYRRNKTQFLDLIRFRRLQSDIHAVQFFGQKLPESSLDYNAWVMATDEELQNWLQHASSSHKTIPDWFENAVSAMRLMLHRPCRRNPIPSDTSMKEVVETAISVVSGCSRLGQTGYLIYPLHNVYNGFHSGLVLLFALKHRAEIFQSSNLYLKVVESLELLTNVFASLPERWPAAINTACHFNDLKARVLLNVEMLPGSTIPLDDVDLVAELDHLVTERQTNRNHHSSSASTNQTADITGSPEWLHTPFFSFGMDEAWESFMNMGFSFDNLDSLYYSNDLDSISLQTPAVTPPVPTSVHNEASEDSFPLEKLESIIGSIPACNSCRNRRIKCSREIPICRNCMHSGKPCLYYDTILAKDISGSYIHELYTKIRNEPSRGIVDDTVLVEPPQATLPAKFYTAPIRTIFVPNRRNIEVSMNGIVRDSPVLELDTTVFGASSSAAALVLAISIRPDAMYPTCALDDDIAQLGPELADQQFSPQSCNLPPYQVASALVKKFSHSVNLFYPTMPERELDELLSTAYDKPQEIRGTFEEQTLLIILGIASRLMRWSYHDSLSASNAYFQQGMSEDQIMHEKTSTSQVLLLQRSLLICIYLLFTPGSGDLWRNLGFSIRLYFDMVHRPSSGGESETELAVMLYRTLYCLECQVAIAYGRPSLLSICDILRDVSASSQNVHLLLAMIGN</sequence>
<dbReference type="PROSITE" id="PS50048">
    <property type="entry name" value="ZN2_CY6_FUNGAL_2"/>
    <property type="match status" value="2"/>
</dbReference>
<evidence type="ECO:0000256" key="2">
    <source>
        <dbReference type="ARBA" id="ARBA00022723"/>
    </source>
</evidence>
<dbReference type="EMBL" id="MU251467">
    <property type="protein sequence ID" value="KAG9234312.1"/>
    <property type="molecule type" value="Genomic_DNA"/>
</dbReference>
<name>A0A9P8C5L1_9HELO</name>
<dbReference type="GO" id="GO:0008270">
    <property type="term" value="F:zinc ion binding"/>
    <property type="evidence" value="ECO:0007669"/>
    <property type="project" value="InterPro"/>
</dbReference>
<keyword evidence="11" id="KW-1185">Reference proteome</keyword>
<dbReference type="GO" id="GO:0000981">
    <property type="term" value="F:DNA-binding transcription factor activity, RNA polymerase II-specific"/>
    <property type="evidence" value="ECO:0007669"/>
    <property type="project" value="InterPro"/>
</dbReference>
<dbReference type="Proteomes" id="UP000824998">
    <property type="component" value="Unassembled WGS sequence"/>
</dbReference>
<reference evidence="10" key="1">
    <citation type="journal article" date="2021" name="IMA Fungus">
        <title>Genomic characterization of three marine fungi, including Emericellopsis atlantica sp. nov. with signatures of a generalist lifestyle and marine biomass degradation.</title>
        <authorList>
            <person name="Hagestad O.C."/>
            <person name="Hou L."/>
            <person name="Andersen J.H."/>
            <person name="Hansen E.H."/>
            <person name="Altermark B."/>
            <person name="Li C."/>
            <person name="Kuhnert E."/>
            <person name="Cox R.J."/>
            <person name="Crous P.W."/>
            <person name="Spatafora J.W."/>
            <person name="Lail K."/>
            <person name="Amirebrahimi M."/>
            <person name="Lipzen A."/>
            <person name="Pangilinan J."/>
            <person name="Andreopoulos W."/>
            <person name="Hayes R.D."/>
            <person name="Ng V."/>
            <person name="Grigoriev I.V."/>
            <person name="Jackson S.A."/>
            <person name="Sutton T.D.S."/>
            <person name="Dobson A.D.W."/>
            <person name="Rama T."/>
        </authorList>
    </citation>
    <scope>NUCLEOTIDE SEQUENCE</scope>
    <source>
        <strain evidence="10">TRa018bII</strain>
    </source>
</reference>
<dbReference type="GO" id="GO:0006351">
    <property type="term" value="P:DNA-templated transcription"/>
    <property type="evidence" value="ECO:0007669"/>
    <property type="project" value="InterPro"/>
</dbReference>
<evidence type="ECO:0000313" key="11">
    <source>
        <dbReference type="Proteomes" id="UP000824998"/>
    </source>
</evidence>
<dbReference type="InterPro" id="IPR001138">
    <property type="entry name" value="Zn2Cys6_DnaBD"/>
</dbReference>
<feature type="region of interest" description="Disordered" evidence="8">
    <location>
        <begin position="597"/>
        <end position="617"/>
    </location>
</feature>
<feature type="domain" description="Zn(2)-C6 fungal-type" evidence="9">
    <location>
        <begin position="699"/>
        <end position="729"/>
    </location>
</feature>
<evidence type="ECO:0000256" key="5">
    <source>
        <dbReference type="ARBA" id="ARBA00023125"/>
    </source>
</evidence>
<feature type="compositionally biased region" description="Polar residues" evidence="8">
    <location>
        <begin position="605"/>
        <end position="616"/>
    </location>
</feature>
<keyword evidence="7" id="KW-0539">Nucleus</keyword>
<dbReference type="CDD" id="cd00067">
    <property type="entry name" value="GAL4"/>
    <property type="match status" value="2"/>
</dbReference>
<evidence type="ECO:0000313" key="10">
    <source>
        <dbReference type="EMBL" id="KAG9234312.1"/>
    </source>
</evidence>